<name>A0ABP8N6K6_9BACT</name>
<dbReference type="PANTHER" id="PTHR43708:SF8">
    <property type="entry name" value="OXIDOREDUCTASE"/>
    <property type="match status" value="1"/>
</dbReference>
<evidence type="ECO:0000259" key="2">
    <source>
        <dbReference type="Pfam" id="PF22725"/>
    </source>
</evidence>
<evidence type="ECO:0000313" key="3">
    <source>
        <dbReference type="EMBL" id="GAA4460734.1"/>
    </source>
</evidence>
<dbReference type="Gene3D" id="3.30.360.10">
    <property type="entry name" value="Dihydrodipicolinate Reductase, domain 2"/>
    <property type="match status" value="1"/>
</dbReference>
<protein>
    <submittedName>
        <fullName evidence="3">Gfo/Idh/MocA family oxidoreductase</fullName>
    </submittedName>
</protein>
<keyword evidence="4" id="KW-1185">Reference proteome</keyword>
<dbReference type="Gene3D" id="3.40.50.720">
    <property type="entry name" value="NAD(P)-binding Rossmann-like Domain"/>
    <property type="match status" value="1"/>
</dbReference>
<dbReference type="EMBL" id="BAABGA010000050">
    <property type="protein sequence ID" value="GAA4460734.1"/>
    <property type="molecule type" value="Genomic_DNA"/>
</dbReference>
<sequence length="355" mass="39664">MADSNKPKRGVAVGAGYFSHFHFDAWNRIPGAELVAICDVDREKANVVARKYEIANVYDDVEAMLRAEEPDFIDIITRPDSHLDLVRIAAEAGVDVICQKPLAPTIDEAAELVNVASAAGIRLMVHENFRFQPWYREMRGLMQRGAMGETLHSLSVRTRMGDGWQADAYQARQPYFATMPQLLVFETGVHFIDTFRFLAGEIDGVFASLRRLNPNIAGEDTGMIVFEFEGGARGLWDASRYHESEAKDPRYTFGECLLETDGGSIRLDSDGQITTQKLGHPVQSHPYEHHRRGFAGDCVYFTQKHFIDSLCNETPFETSGEEYLKTLRVQAAIYQSAETGMPVRGLATGDGHANH</sequence>
<dbReference type="Pfam" id="PF01408">
    <property type="entry name" value="GFO_IDH_MocA"/>
    <property type="match status" value="1"/>
</dbReference>
<comment type="caution">
    <text evidence="3">The sequence shown here is derived from an EMBL/GenBank/DDBJ whole genome shotgun (WGS) entry which is preliminary data.</text>
</comment>
<evidence type="ECO:0000259" key="1">
    <source>
        <dbReference type="Pfam" id="PF01408"/>
    </source>
</evidence>
<proteinExistence type="predicted"/>
<reference evidence="4" key="1">
    <citation type="journal article" date="2019" name="Int. J. Syst. Evol. Microbiol.">
        <title>The Global Catalogue of Microorganisms (GCM) 10K type strain sequencing project: providing services to taxonomists for standard genome sequencing and annotation.</title>
        <authorList>
            <consortium name="The Broad Institute Genomics Platform"/>
            <consortium name="The Broad Institute Genome Sequencing Center for Infectious Disease"/>
            <person name="Wu L."/>
            <person name="Ma J."/>
        </authorList>
    </citation>
    <scope>NUCLEOTIDE SEQUENCE [LARGE SCALE GENOMIC DNA]</scope>
    <source>
        <strain evidence="4">JCM 17759</strain>
    </source>
</reference>
<gene>
    <name evidence="3" type="ORF">GCM10023156_42080</name>
</gene>
<dbReference type="InterPro" id="IPR051317">
    <property type="entry name" value="Gfo/Idh/MocA_oxidoreduct"/>
</dbReference>
<dbReference type="Pfam" id="PF22725">
    <property type="entry name" value="GFO_IDH_MocA_C3"/>
    <property type="match status" value="1"/>
</dbReference>
<evidence type="ECO:0000313" key="4">
    <source>
        <dbReference type="Proteomes" id="UP001500840"/>
    </source>
</evidence>
<feature type="domain" description="GFO/IDH/MocA-like oxidoreductase" evidence="2">
    <location>
        <begin position="135"/>
        <end position="251"/>
    </location>
</feature>
<dbReference type="PANTHER" id="PTHR43708">
    <property type="entry name" value="CONSERVED EXPRESSED OXIDOREDUCTASE (EUROFUNG)"/>
    <property type="match status" value="1"/>
</dbReference>
<dbReference type="InterPro" id="IPR036291">
    <property type="entry name" value="NAD(P)-bd_dom_sf"/>
</dbReference>
<dbReference type="Proteomes" id="UP001500840">
    <property type="component" value="Unassembled WGS sequence"/>
</dbReference>
<accession>A0ABP8N6K6</accession>
<organism evidence="3 4">
    <name type="scientific">Novipirellula rosea</name>
    <dbReference type="NCBI Taxonomy" id="1031540"/>
    <lineage>
        <taxon>Bacteria</taxon>
        <taxon>Pseudomonadati</taxon>
        <taxon>Planctomycetota</taxon>
        <taxon>Planctomycetia</taxon>
        <taxon>Pirellulales</taxon>
        <taxon>Pirellulaceae</taxon>
        <taxon>Novipirellula</taxon>
    </lineage>
</organism>
<dbReference type="RefSeq" id="WP_345325220.1">
    <property type="nucleotide sequence ID" value="NZ_BAABGA010000050.1"/>
</dbReference>
<feature type="domain" description="Gfo/Idh/MocA-like oxidoreductase N-terminal" evidence="1">
    <location>
        <begin position="11"/>
        <end position="125"/>
    </location>
</feature>
<dbReference type="InterPro" id="IPR000683">
    <property type="entry name" value="Gfo/Idh/MocA-like_OxRdtase_N"/>
</dbReference>
<dbReference type="SUPFAM" id="SSF55347">
    <property type="entry name" value="Glyceraldehyde-3-phosphate dehydrogenase-like, C-terminal domain"/>
    <property type="match status" value="1"/>
</dbReference>
<dbReference type="InterPro" id="IPR055170">
    <property type="entry name" value="GFO_IDH_MocA-like_dom"/>
</dbReference>
<dbReference type="SUPFAM" id="SSF51735">
    <property type="entry name" value="NAD(P)-binding Rossmann-fold domains"/>
    <property type="match status" value="1"/>
</dbReference>